<comment type="caution">
    <text evidence="1">The sequence shown here is derived from an EMBL/GenBank/DDBJ whole genome shotgun (WGS) entry which is preliminary data.</text>
</comment>
<dbReference type="Proteomes" id="UP000295357">
    <property type="component" value="Unassembled WGS sequence"/>
</dbReference>
<accession>A0A4R6N971</accession>
<name>A0A4R6N971_9BURK</name>
<dbReference type="EMBL" id="SNXE01000002">
    <property type="protein sequence ID" value="TDP11938.1"/>
    <property type="molecule type" value="Genomic_DNA"/>
</dbReference>
<dbReference type="SUPFAM" id="SSF52016">
    <property type="entry name" value="LeuD/IlvD-like"/>
    <property type="match status" value="1"/>
</dbReference>
<dbReference type="InterPro" id="IPR015928">
    <property type="entry name" value="Aconitase/3IPM_dehydase_swvl"/>
</dbReference>
<dbReference type="RefSeq" id="WP_133602702.1">
    <property type="nucleotide sequence ID" value="NZ_JAUFPJ010000002.1"/>
</dbReference>
<dbReference type="OrthoDB" id="5198609at2"/>
<gene>
    <name evidence="1" type="ORF">DFR39_102324</name>
</gene>
<dbReference type="Gene3D" id="3.20.19.10">
    <property type="entry name" value="Aconitase, domain 4"/>
    <property type="match status" value="1"/>
</dbReference>
<keyword evidence="2" id="KW-1185">Reference proteome</keyword>
<protein>
    <recommendedName>
        <fullName evidence="3">Aconitate hydratase</fullName>
    </recommendedName>
</protein>
<evidence type="ECO:0000313" key="2">
    <source>
        <dbReference type="Proteomes" id="UP000295357"/>
    </source>
</evidence>
<evidence type="ECO:0008006" key="3">
    <source>
        <dbReference type="Google" id="ProtNLM"/>
    </source>
</evidence>
<evidence type="ECO:0000313" key="1">
    <source>
        <dbReference type="EMBL" id="TDP11938.1"/>
    </source>
</evidence>
<proteinExistence type="predicted"/>
<sequence length="73" mass="8308">MLDLHPALQGDKLVDIRLEGELKPQREATLVVTRADGSRFERALILRIDTPIEVEYYRHGGILPFVLRQLLAA</sequence>
<organism evidence="1 2">
    <name type="scientific">Roseateles asaccharophilus</name>
    <dbReference type="NCBI Taxonomy" id="582607"/>
    <lineage>
        <taxon>Bacteria</taxon>
        <taxon>Pseudomonadati</taxon>
        <taxon>Pseudomonadota</taxon>
        <taxon>Betaproteobacteria</taxon>
        <taxon>Burkholderiales</taxon>
        <taxon>Sphaerotilaceae</taxon>
        <taxon>Roseateles</taxon>
    </lineage>
</organism>
<reference evidence="1 2" key="1">
    <citation type="submission" date="2019-03" db="EMBL/GenBank/DDBJ databases">
        <title>Genomic Encyclopedia of Type Strains, Phase IV (KMG-IV): sequencing the most valuable type-strain genomes for metagenomic binning, comparative biology and taxonomic classification.</title>
        <authorList>
            <person name="Goeker M."/>
        </authorList>
    </citation>
    <scope>NUCLEOTIDE SEQUENCE [LARGE SCALE GENOMIC DNA]</scope>
    <source>
        <strain evidence="1 2">DSM 25082</strain>
    </source>
</reference>
<dbReference type="AlphaFoldDB" id="A0A4R6N971"/>